<dbReference type="PANTHER" id="PTHR11669:SF20">
    <property type="entry name" value="REPLICATION FACTOR C SUBUNIT 4"/>
    <property type="match status" value="1"/>
</dbReference>
<dbReference type="InterPro" id="IPR003959">
    <property type="entry name" value="ATPase_AAA_core"/>
</dbReference>
<dbReference type="InterPro" id="IPR003593">
    <property type="entry name" value="AAA+_ATPase"/>
</dbReference>
<dbReference type="InterPro" id="IPR027417">
    <property type="entry name" value="P-loop_NTPase"/>
</dbReference>
<name>A0A127KMF2_9CAUD</name>
<dbReference type="Gene3D" id="1.10.8.60">
    <property type="match status" value="1"/>
</dbReference>
<dbReference type="Gene3D" id="1.20.272.10">
    <property type="match status" value="1"/>
</dbReference>
<evidence type="ECO:0000256" key="1">
    <source>
        <dbReference type="ARBA" id="ARBA00022705"/>
    </source>
</evidence>
<dbReference type="HAMAP" id="MF_04162">
    <property type="entry name" value="T4_Clamp_Loader_L"/>
    <property type="match status" value="1"/>
</dbReference>
<feature type="domain" description="AAA+ ATPase" evidence="5">
    <location>
        <begin position="36"/>
        <end position="158"/>
    </location>
</feature>
<dbReference type="GO" id="GO:0016887">
    <property type="term" value="F:ATP hydrolysis activity"/>
    <property type="evidence" value="ECO:0007669"/>
    <property type="project" value="UniProtKB-UniRule"/>
</dbReference>
<dbReference type="RefSeq" id="YP_009301653.1">
    <property type="nucleotide sequence ID" value="NC_031235.1"/>
</dbReference>
<evidence type="ECO:0000259" key="5">
    <source>
        <dbReference type="SMART" id="SM00382"/>
    </source>
</evidence>
<dbReference type="GO" id="GO:0003689">
    <property type="term" value="F:DNA clamp loader activity"/>
    <property type="evidence" value="ECO:0007669"/>
    <property type="project" value="UniProtKB-UniRule"/>
</dbReference>
<feature type="binding site" evidence="4">
    <location>
        <begin position="47"/>
        <end position="52"/>
    </location>
    <ligand>
        <name>ATP</name>
        <dbReference type="ChEBI" id="CHEBI:30616"/>
    </ligand>
</feature>
<dbReference type="SMART" id="SM00382">
    <property type="entry name" value="AAA"/>
    <property type="match status" value="1"/>
</dbReference>
<proteinExistence type="inferred from homology"/>
<dbReference type="GO" id="GO:0003677">
    <property type="term" value="F:DNA binding"/>
    <property type="evidence" value="ECO:0007669"/>
    <property type="project" value="UniProtKB-UniRule"/>
</dbReference>
<keyword evidence="4" id="KW-1194">Viral DNA replication</keyword>
<dbReference type="SUPFAM" id="SSF52540">
    <property type="entry name" value="P-loop containing nucleoside triphosphate hydrolases"/>
    <property type="match status" value="1"/>
</dbReference>
<evidence type="ECO:0000256" key="3">
    <source>
        <dbReference type="ARBA" id="ARBA00022840"/>
    </source>
</evidence>
<dbReference type="Gene3D" id="3.40.50.300">
    <property type="entry name" value="P-loop containing nucleotide triphosphate hydrolases"/>
    <property type="match status" value="1"/>
</dbReference>
<evidence type="ECO:0000256" key="2">
    <source>
        <dbReference type="ARBA" id="ARBA00022741"/>
    </source>
</evidence>
<feature type="binding site" evidence="4">
    <location>
        <position position="19"/>
    </location>
    <ligand>
        <name>ATP</name>
        <dbReference type="ChEBI" id="CHEBI:30616"/>
    </ligand>
</feature>
<evidence type="ECO:0000256" key="4">
    <source>
        <dbReference type="HAMAP-Rule" id="MF_04162"/>
    </source>
</evidence>
<dbReference type="InterPro" id="IPR046388">
    <property type="entry name" value="T4_Clamp_Loader_L"/>
</dbReference>
<dbReference type="Pfam" id="PF21328">
    <property type="entry name" value="Gp44_lid"/>
    <property type="match status" value="1"/>
</dbReference>
<sequence>MKKFLWVEQYRPQKIDDCILPANIKKAFKGFVEKGEIPNLLLTGTAGVGKTTIAKAVCDEIGASYIVINGSDEGRFLDTVRTRVRQFATTVSLTSGAPHKVVIIDEADNTTPDVQLSLRTAVEEFHNNCRFIFTCNFQNKIIEPLHSRCTVVDFRIQKEQQQQLQGQFFLRLKTILDENKVEYQDKVIVKLIQRYYPDWRRLINEAQRHAATGKIDTDILCDIADVNLSQLMNSLKNKEFSTVRKWVVDNIDNDPNIIMRKIYDAIYENIKPKYIPEVVLILAKYQYQIAFVADQEINLLACLTEIMMSCEFK</sequence>
<dbReference type="Pfam" id="PF00004">
    <property type="entry name" value="AAA"/>
    <property type="match status" value="1"/>
</dbReference>
<keyword evidence="4" id="KW-0238">DNA-binding</keyword>
<dbReference type="KEGG" id="vg:29122653"/>
<dbReference type="EC" id="3.6.4.-" evidence="4"/>
<keyword evidence="7" id="KW-1185">Reference proteome</keyword>
<accession>A0A127KMF2</accession>
<dbReference type="GO" id="GO:0005524">
    <property type="term" value="F:ATP binding"/>
    <property type="evidence" value="ECO:0007669"/>
    <property type="project" value="UniProtKB-UniRule"/>
</dbReference>
<gene>
    <name evidence="6" type="ORF">R1080702_151</name>
</gene>
<dbReference type="OrthoDB" id="4962at10239"/>
<dbReference type="InterPro" id="IPR048815">
    <property type="entry name" value="Gp44_lid"/>
</dbReference>
<keyword evidence="4" id="KW-0378">Hydrolase</keyword>
<dbReference type="GO" id="GO:0006261">
    <property type="term" value="P:DNA-templated DNA replication"/>
    <property type="evidence" value="ECO:0007669"/>
    <property type="project" value="TreeGrafter"/>
</dbReference>
<dbReference type="CDD" id="cd00009">
    <property type="entry name" value="AAA"/>
    <property type="match status" value="1"/>
</dbReference>
<feature type="binding site" evidence="4">
    <location>
        <position position="200"/>
    </location>
    <ligand>
        <name>ATP</name>
        <dbReference type="ChEBI" id="CHEBI:30616"/>
    </ligand>
</feature>
<protein>
    <recommendedName>
        <fullName evidence="4">Sliding-clamp-loader large subunit</fullName>
        <ecNumber evidence="4">3.6.4.-</ecNumber>
    </recommendedName>
    <alternativeName>
        <fullName evidence="4">Clamp loader gp44 subunit</fullName>
    </alternativeName>
</protein>
<comment type="similarity">
    <text evidence="4">Belongs to the Tevenvirinae sliding-clamp-loader large subunit family.</text>
</comment>
<dbReference type="InterPro" id="IPR050238">
    <property type="entry name" value="DNA_Rep/Repair_Clamp_Loader"/>
</dbReference>
<evidence type="ECO:0000313" key="7">
    <source>
        <dbReference type="Proteomes" id="UP000203157"/>
    </source>
</evidence>
<dbReference type="Proteomes" id="UP000203157">
    <property type="component" value="Segment"/>
</dbReference>
<organism evidence="6 7">
    <name type="scientific">Cyanophage S-RIM32</name>
    <dbReference type="NCBI Taxonomy" id="1278479"/>
    <lineage>
        <taxon>Viruses</taxon>
        <taxon>Duplodnaviria</taxon>
        <taxon>Heunggongvirae</taxon>
        <taxon>Uroviricota</taxon>
        <taxon>Caudoviricetes</taxon>
        <taxon>Pantevenvirales</taxon>
        <taxon>Kyanoviridae</taxon>
        <taxon>Bristolvirus</taxon>
        <taxon>Bristolvirus rhodeisland</taxon>
    </lineage>
</organism>
<dbReference type="GO" id="GO:0039693">
    <property type="term" value="P:viral DNA genome replication"/>
    <property type="evidence" value="ECO:0007669"/>
    <property type="project" value="UniProtKB-UniRule"/>
</dbReference>
<keyword evidence="1" id="KW-0235">DNA replication</keyword>
<dbReference type="GeneID" id="29122653"/>
<evidence type="ECO:0000313" key="6">
    <source>
        <dbReference type="EMBL" id="AMO43160.1"/>
    </source>
</evidence>
<keyword evidence="2 4" id="KW-0547">Nucleotide-binding</keyword>
<dbReference type="GO" id="GO:0006281">
    <property type="term" value="P:DNA repair"/>
    <property type="evidence" value="ECO:0007669"/>
    <property type="project" value="TreeGrafter"/>
</dbReference>
<comment type="subunit">
    <text evidence="4">The sliding-clamp-loader consists of 4 large subunits and 1 small subunit. Interacts with the sliding clamp; this interaction allows the sliding-clamp-loader to open the sliding clamp. Part of the replicase complex that includes the DNA polymerase, the polymerase clamp, the clamp loader complex, the single-stranded DNA binding protein, the primase, the helicase and the helicase assembly factor.</text>
</comment>
<dbReference type="EMBL" id="KU594606">
    <property type="protein sequence ID" value="AMO43160.1"/>
    <property type="molecule type" value="Genomic_DNA"/>
</dbReference>
<comment type="function">
    <text evidence="4">Forms the sliding-clamp-loader together with the small subunit. Functions as an ATPase enzyme. The clamp loader holds the clamp in an open conformation and places it onto the DNA. 4 ATP molecules must bind to the sliding-clamp-loader before the latter can open the sliding clamp. ATP hydrolysis triggers the detachment of the sliding clamp from the sliding-clamp-loader, freeing the sliding clamp to track along DNA.</text>
</comment>
<reference evidence="6 7" key="1">
    <citation type="submission" date="2016-01" db="EMBL/GenBank/DDBJ databases">
        <title>The genomic content and context of auxiliary metabolic genes in marine cyanophages.</title>
        <authorList>
            <person name="Marston M.F."/>
            <person name="Martiny J.B.H."/>
            <person name="Crummett L.T."/>
        </authorList>
    </citation>
    <scope>NUCLEOTIDE SEQUENCE [LARGE SCALE GENOMIC DNA]</scope>
    <source>
        <strain evidence="6">RW_108_0702</strain>
    </source>
</reference>
<dbReference type="PANTHER" id="PTHR11669">
    <property type="entry name" value="REPLICATION FACTOR C / DNA POLYMERASE III GAMMA-TAU SUBUNIT"/>
    <property type="match status" value="1"/>
</dbReference>
<keyword evidence="3 4" id="KW-0067">ATP-binding</keyword>
<comment type="caution">
    <text evidence="4">Lacks conserved residue(s) required for the propagation of feature annotation.</text>
</comment>